<feature type="non-terminal residue" evidence="19">
    <location>
        <position position="1"/>
    </location>
</feature>
<dbReference type="PANTHER" id="PTHR45628:SF7">
    <property type="entry name" value="VOLTAGE-DEPENDENT CALCIUM CHANNEL TYPE A SUBUNIT ALPHA-1"/>
    <property type="match status" value="1"/>
</dbReference>
<keyword evidence="6 17" id="KW-0812">Transmembrane</keyword>
<name>A0A1Y1VW70_9FUNG</name>
<evidence type="ECO:0000256" key="6">
    <source>
        <dbReference type="ARBA" id="ARBA00022692"/>
    </source>
</evidence>
<evidence type="ECO:0000256" key="17">
    <source>
        <dbReference type="SAM" id="Phobius"/>
    </source>
</evidence>
<dbReference type="InParanoid" id="A0A1Y1VW70"/>
<keyword evidence="12" id="KW-0325">Glycoprotein</keyword>
<evidence type="ECO:0000256" key="10">
    <source>
        <dbReference type="ARBA" id="ARBA00023065"/>
    </source>
</evidence>
<feature type="transmembrane region" description="Helical" evidence="17">
    <location>
        <begin position="193"/>
        <end position="223"/>
    </location>
</feature>
<dbReference type="Pfam" id="PF00520">
    <property type="entry name" value="Ion_trans"/>
    <property type="match status" value="4"/>
</dbReference>
<feature type="transmembrane region" description="Helical" evidence="17">
    <location>
        <begin position="1084"/>
        <end position="1104"/>
    </location>
</feature>
<sequence>RAYLRHSYNRLDFIVVISYWIDFTLILSGDGTFTLFKGLCALRPIRLLMLTGGLSVIQNSLKLSFPILVTVAMFICYFFVLFGIIGVHAFKGSLSRRCIAVSQDGTQLPALPERTCGGWYNGTDIMAVTNGPSGRSKGYICPDGQVCMNVENPEHGLVNFDNIFYSTLNVFVVIATEGWTDIMYYAMDAEYGVITAIYFCTLIFIITFFIIQLFIASIVDTFAKIRANSKNRSAFTLDKPSKILKDTADGWTFEDDRQHPSHRNALWGFMHRIAYNPVFPYCGALAVTIDLIAMSLRNENSSPDQIIALDHIELIFTILFAAEIVLRLLAATSFRQFWRQLNNRVDLFLAIATCVVMIPYIRSTNIYRYLTVFQVMRSYRVVLCIPRVNQLVRKVFGSVMGIWNLLLYTSLFTLFSASIAEQLFSGTFNFPDEEDDPYLSFDTIGEGFVALFQILTGENWTTILWNTMRSQQGFMVFIGAIFCVIFYFYSHFIIINLFVAVFLENFEMEEEEKRLQQVQNYIHQSEGRSSLFQMPFFWRKLNPYRYLKPSPEMVRVQDLPSNLVLRIRKNYFKQFLIDSQAGQLERKNSAKSSVRRSIWSRFLSFCRKSKATSDTIEMSSYQPPAHEGLFSPDTGYSELVSESDGESEFQEDHPMYNRALFILPPESRLRRLCHRIIGSRKESTRSYFDWFILICIFGSVITAAIDSPIRRKYNYDLPPEDRTHVFHYLDYTFVAIFTFEFLLRIMADGFLFTPNAYLLDGWNRLDFVVLVLYYVSIISRVAEFSLLSRAIRASRALRPLRVIRMFKGMKDIMVAMLRGLPKIIDATILFLLFIIPFAIYGVTLFSGYFYRCNDESVSGFFDCSGEYWHSFDEDGAHGILVPRVWANPYTHSFDNFWSAILTLFTMASGEGWVEVLFDGMSIPVELEMQPKYIPYDRSWYNWIYFVVYMLFGYVFAIQLFIGIAVDIFKSRSGISLLTVEQRQWVDLQLQLKIVRPSKLPIRPRTSFAAWCFDIIHEKRNCFSKAVTGAMVLNVIVIMTEAWGQPRWVDTARNVANGVFSIIYIFEIVVKLCGGGFSSWYKSRWNIYDAVVTTGLAITVLLRIFEFNANILLQIQKAFLVGIAIRVFHKIESLNTLLQALVSSFPSILTITGLYGLVLVIYSILFQEIFGLTKFGEDTTPNSNFRSFGNSILMAIRMTTGENWHITMFDMMVEPPNCIHSDAIYLESDCGSVVWSIFLFISFYVLCTYIFLNMFIVVVVGSFTYIYNSNSALALITKDDLVHWKRAWAEFDPQATGYIAPANLVAFFNRLTGKFEVKIYDAEHSLKQLRGMLDQSELNLRPYNARPNQFPQYNIRALNQRLSTLNTETTRMRRHQFNQLYQEAMMIRERRGIPFSPLLKIFSYRLVDVEKYLGVAELLERKEVTQSALSVWAIEKVRGILRTIVQRRKFV</sequence>
<keyword evidence="3" id="KW-1003">Cell membrane</keyword>
<feature type="transmembrane region" description="Helical" evidence="17">
    <location>
        <begin position="476"/>
        <end position="503"/>
    </location>
</feature>
<dbReference type="Gene3D" id="1.10.238.10">
    <property type="entry name" value="EF-hand"/>
    <property type="match status" value="1"/>
</dbReference>
<feature type="domain" description="Ion transport" evidence="18">
    <location>
        <begin position="1021"/>
        <end position="1267"/>
    </location>
</feature>
<feature type="transmembrane region" description="Helical" evidence="17">
    <location>
        <begin position="1139"/>
        <end position="1164"/>
    </location>
</feature>
<feature type="transmembrane region" description="Helical" evidence="17">
    <location>
        <begin position="306"/>
        <end position="329"/>
    </location>
</feature>
<accession>A0A1Y1VW70</accession>
<keyword evidence="8 16" id="KW-0851">Voltage-gated channel</keyword>
<proteinExistence type="inferred from homology"/>
<feature type="non-terminal residue" evidence="19">
    <location>
        <position position="1450"/>
    </location>
</feature>
<feature type="transmembrane region" description="Helical" evidence="17">
    <location>
        <begin position="395"/>
        <end position="417"/>
    </location>
</feature>
<keyword evidence="20" id="KW-1185">Reference proteome</keyword>
<evidence type="ECO:0000256" key="14">
    <source>
        <dbReference type="ARBA" id="ARBA00061395"/>
    </source>
</evidence>
<evidence type="ECO:0000256" key="13">
    <source>
        <dbReference type="ARBA" id="ARBA00023303"/>
    </source>
</evidence>
<feature type="transmembrane region" description="Helical" evidence="17">
    <location>
        <begin position="67"/>
        <end position="87"/>
    </location>
</feature>
<comment type="caution">
    <text evidence="19">The sequence shown here is derived from an EMBL/GenBank/DDBJ whole genome shotgun (WGS) entry which is preliminary data.</text>
</comment>
<evidence type="ECO:0000256" key="7">
    <source>
        <dbReference type="ARBA" id="ARBA00022837"/>
    </source>
</evidence>
<evidence type="ECO:0000256" key="9">
    <source>
        <dbReference type="ARBA" id="ARBA00022989"/>
    </source>
</evidence>
<feature type="domain" description="Ion transport" evidence="18">
    <location>
        <begin position="2"/>
        <end position="229"/>
    </location>
</feature>
<evidence type="ECO:0000256" key="15">
    <source>
        <dbReference type="ARBA" id="ARBA00067459"/>
    </source>
</evidence>
<evidence type="ECO:0000313" key="19">
    <source>
        <dbReference type="EMBL" id="ORX65453.1"/>
    </source>
</evidence>
<keyword evidence="2" id="KW-0813">Transport</keyword>
<organism evidence="19 20">
    <name type="scientific">Basidiobolus meristosporus CBS 931.73</name>
    <dbReference type="NCBI Taxonomy" id="1314790"/>
    <lineage>
        <taxon>Eukaryota</taxon>
        <taxon>Fungi</taxon>
        <taxon>Fungi incertae sedis</taxon>
        <taxon>Zoopagomycota</taxon>
        <taxon>Entomophthoromycotina</taxon>
        <taxon>Basidiobolomycetes</taxon>
        <taxon>Basidiobolales</taxon>
        <taxon>Basidiobolaceae</taxon>
        <taxon>Basidiobolus</taxon>
    </lineage>
</organism>
<dbReference type="EMBL" id="MCFE01001140">
    <property type="protein sequence ID" value="ORX65453.1"/>
    <property type="molecule type" value="Genomic_DNA"/>
</dbReference>
<feature type="transmembrane region" description="Helical" evidence="17">
    <location>
        <begin position="273"/>
        <end position="294"/>
    </location>
</feature>
<evidence type="ECO:0000259" key="18">
    <source>
        <dbReference type="Pfam" id="PF00520"/>
    </source>
</evidence>
<evidence type="ECO:0000256" key="3">
    <source>
        <dbReference type="ARBA" id="ARBA00022475"/>
    </source>
</evidence>
<evidence type="ECO:0000256" key="8">
    <source>
        <dbReference type="ARBA" id="ARBA00022882"/>
    </source>
</evidence>
<dbReference type="GO" id="GO:0005891">
    <property type="term" value="C:voltage-gated calcium channel complex"/>
    <property type="evidence" value="ECO:0007669"/>
    <property type="project" value="InterPro"/>
</dbReference>
<dbReference type="GO" id="GO:0008331">
    <property type="term" value="F:high voltage-gated calcium channel activity"/>
    <property type="evidence" value="ECO:0007669"/>
    <property type="project" value="TreeGrafter"/>
</dbReference>
<feature type="transmembrane region" description="Helical" evidence="17">
    <location>
        <begin position="1232"/>
        <end position="1265"/>
    </location>
</feature>
<feature type="transmembrane region" description="Helical" evidence="17">
    <location>
        <begin position="942"/>
        <end position="965"/>
    </location>
</feature>
<feature type="transmembrane region" description="Helical" evidence="17">
    <location>
        <begin position="767"/>
        <end position="788"/>
    </location>
</feature>
<dbReference type="PRINTS" id="PR00167">
    <property type="entry name" value="CACHANNEL"/>
</dbReference>
<dbReference type="SUPFAM" id="SSF81324">
    <property type="entry name" value="Voltage-gated potassium channels"/>
    <property type="match status" value="4"/>
</dbReference>
<comment type="similarity">
    <text evidence="14 16">Belongs to the calcium channel alpha-1 subunit (TC 1.A.1.11) family.</text>
</comment>
<evidence type="ECO:0000256" key="16">
    <source>
        <dbReference type="RuleBase" id="RU003808"/>
    </source>
</evidence>
<feature type="transmembrane region" description="Helical" evidence="17">
    <location>
        <begin position="826"/>
        <end position="850"/>
    </location>
</feature>
<feature type="transmembrane region" description="Helical" evidence="17">
    <location>
        <begin position="725"/>
        <end position="747"/>
    </location>
</feature>
<evidence type="ECO:0000256" key="1">
    <source>
        <dbReference type="ARBA" id="ARBA00004651"/>
    </source>
</evidence>
<dbReference type="Gene3D" id="1.20.120.350">
    <property type="entry name" value="Voltage-gated potassium channels. Chain C"/>
    <property type="match status" value="3"/>
</dbReference>
<feature type="domain" description="Ion transport" evidence="18">
    <location>
        <begin position="277"/>
        <end position="513"/>
    </location>
</feature>
<dbReference type="PANTHER" id="PTHR45628">
    <property type="entry name" value="VOLTAGE-DEPENDENT CALCIUM CHANNEL TYPE A SUBUNIT ALPHA-1"/>
    <property type="match status" value="1"/>
</dbReference>
<feature type="transmembrane region" description="Helical" evidence="17">
    <location>
        <begin position="13"/>
        <end position="33"/>
    </location>
</feature>
<dbReference type="FunCoup" id="A0A1Y1VW70">
    <property type="interactions" value="46"/>
</dbReference>
<evidence type="ECO:0000313" key="20">
    <source>
        <dbReference type="Proteomes" id="UP000193498"/>
    </source>
</evidence>
<keyword evidence="7 16" id="KW-0106">Calcium</keyword>
<dbReference type="FunFam" id="1.10.287.70:FF:000093">
    <property type="entry name" value="Calcium channel subunit Cch1"/>
    <property type="match status" value="1"/>
</dbReference>
<feature type="transmembrane region" description="Helical" evidence="17">
    <location>
        <begin position="1054"/>
        <end position="1072"/>
    </location>
</feature>
<evidence type="ECO:0000256" key="11">
    <source>
        <dbReference type="ARBA" id="ARBA00023136"/>
    </source>
</evidence>
<keyword evidence="4 16" id="KW-0109">Calcium transport</keyword>
<dbReference type="InterPro" id="IPR005821">
    <property type="entry name" value="Ion_trans_dom"/>
</dbReference>
<keyword evidence="5 16" id="KW-0107">Calcium channel</keyword>
<comment type="subcellular location">
    <subcellularLocation>
        <location evidence="1">Cell membrane</location>
        <topology evidence="1">Multi-pass membrane protein</topology>
    </subcellularLocation>
    <subcellularLocation>
        <location evidence="16">Membrane</location>
        <topology evidence="16">Multi-pass membrane protein</topology>
    </subcellularLocation>
</comment>
<keyword evidence="11 17" id="KW-0472">Membrane</keyword>
<evidence type="ECO:0000256" key="2">
    <source>
        <dbReference type="ARBA" id="ARBA00022448"/>
    </source>
</evidence>
<keyword evidence="13" id="KW-0407">Ion channel</keyword>
<keyword evidence="10" id="KW-0406">Ion transport</keyword>
<evidence type="ECO:0000256" key="12">
    <source>
        <dbReference type="ARBA" id="ARBA00023180"/>
    </source>
</evidence>
<reference evidence="19 20" key="1">
    <citation type="submission" date="2016-07" db="EMBL/GenBank/DDBJ databases">
        <title>Pervasive Adenine N6-methylation of Active Genes in Fungi.</title>
        <authorList>
            <consortium name="DOE Joint Genome Institute"/>
            <person name="Mondo S.J."/>
            <person name="Dannebaum R.O."/>
            <person name="Kuo R.C."/>
            <person name="Labutti K."/>
            <person name="Haridas S."/>
            <person name="Kuo A."/>
            <person name="Salamov A."/>
            <person name="Ahrendt S.R."/>
            <person name="Lipzen A."/>
            <person name="Sullivan W."/>
            <person name="Andreopoulos W.B."/>
            <person name="Clum A."/>
            <person name="Lindquist E."/>
            <person name="Daum C."/>
            <person name="Ramamoorthy G.K."/>
            <person name="Gryganskyi A."/>
            <person name="Culley D."/>
            <person name="Magnuson J.K."/>
            <person name="James T.Y."/>
            <person name="O'Malley M.A."/>
            <person name="Stajich J.E."/>
            <person name="Spatafora J.W."/>
            <person name="Visel A."/>
            <person name="Grigoriev I.V."/>
        </authorList>
    </citation>
    <scope>NUCLEOTIDE SEQUENCE [LARGE SCALE GENOMIC DNA]</scope>
    <source>
        <strain evidence="19 20">CBS 931.73</strain>
    </source>
</reference>
<dbReference type="InterPro" id="IPR002077">
    <property type="entry name" value="VDCCAlpha1"/>
</dbReference>
<dbReference type="GO" id="GO:0098703">
    <property type="term" value="P:calcium ion import across plasma membrane"/>
    <property type="evidence" value="ECO:0007669"/>
    <property type="project" value="TreeGrafter"/>
</dbReference>
<keyword evidence="9 17" id="KW-1133">Transmembrane helix</keyword>
<dbReference type="OrthoDB" id="416585at2759"/>
<gene>
    <name evidence="19" type="ORF">K493DRAFT_157461</name>
</gene>
<protein>
    <recommendedName>
        <fullName evidence="15">Calcium-channel protein CCH1</fullName>
    </recommendedName>
</protein>
<feature type="transmembrane region" description="Helical" evidence="17">
    <location>
        <begin position="437"/>
        <end position="455"/>
    </location>
</feature>
<dbReference type="Gene3D" id="1.10.287.70">
    <property type="match status" value="4"/>
</dbReference>
<dbReference type="InterPro" id="IPR050599">
    <property type="entry name" value="VDCC_alpha-1_subunit"/>
</dbReference>
<feature type="transmembrane region" description="Helical" evidence="17">
    <location>
        <begin position="163"/>
        <end position="187"/>
    </location>
</feature>
<feature type="domain" description="Ion transport" evidence="18">
    <location>
        <begin position="686"/>
        <end position="970"/>
    </location>
</feature>
<dbReference type="Proteomes" id="UP000193498">
    <property type="component" value="Unassembled WGS sequence"/>
</dbReference>
<evidence type="ECO:0000256" key="4">
    <source>
        <dbReference type="ARBA" id="ARBA00022568"/>
    </source>
</evidence>
<evidence type="ECO:0000256" key="5">
    <source>
        <dbReference type="ARBA" id="ARBA00022673"/>
    </source>
</evidence>
<feature type="transmembrane region" description="Helical" evidence="17">
    <location>
        <begin position="1025"/>
        <end position="1042"/>
    </location>
</feature>
<feature type="transmembrane region" description="Helical" evidence="17">
    <location>
        <begin position="687"/>
        <end position="705"/>
    </location>
</feature>
<dbReference type="STRING" id="1314790.A0A1Y1VW70"/>
<dbReference type="InterPro" id="IPR027359">
    <property type="entry name" value="Volt_channel_dom_sf"/>
</dbReference>